<dbReference type="PANTHER" id="PTHR19143:SF327">
    <property type="entry name" value="FI21813P1-RELATED"/>
    <property type="match status" value="1"/>
</dbReference>
<evidence type="ECO:0000256" key="2">
    <source>
        <dbReference type="SAM" id="SignalP"/>
    </source>
</evidence>
<dbReference type="InterPro" id="IPR002181">
    <property type="entry name" value="Fibrinogen_a/b/g_C_dom"/>
</dbReference>
<dbReference type="InterPro" id="IPR036056">
    <property type="entry name" value="Fibrinogen-like_C"/>
</dbReference>
<keyword evidence="5" id="KW-1185">Reference proteome</keyword>
<dbReference type="PANTHER" id="PTHR19143">
    <property type="entry name" value="FIBRINOGEN/TENASCIN/ANGIOPOEITIN"/>
    <property type="match status" value="1"/>
</dbReference>
<dbReference type="GeneID" id="118460283"/>
<dbReference type="SUPFAM" id="SSF56496">
    <property type="entry name" value="Fibrinogen C-terminal domain-like"/>
    <property type="match status" value="1"/>
</dbReference>
<evidence type="ECO:0000313" key="4">
    <source>
        <dbReference type="EnsemblMetazoa" id="AALB016128-PA"/>
    </source>
</evidence>
<keyword evidence="2" id="KW-0732">Signal</keyword>
<reference evidence="4 5" key="1">
    <citation type="journal article" date="2017" name="G3 (Bethesda)">
        <title>The Physical Genome Mapping of Anopheles albimanus Corrected Scaffold Misassemblies and Identified Interarm Rearrangements in Genus Anopheles.</title>
        <authorList>
            <person name="Artemov G.N."/>
            <person name="Peery A.N."/>
            <person name="Jiang X."/>
            <person name="Tu Z."/>
            <person name="Stegniy V.N."/>
            <person name="Sharakhova M.V."/>
            <person name="Sharakhov I.V."/>
        </authorList>
    </citation>
    <scope>NUCLEOTIDE SEQUENCE [LARGE SCALE GENOMIC DNA]</scope>
    <source>
        <strain evidence="4 5">ALBI9_A</strain>
    </source>
</reference>
<protein>
    <recommendedName>
        <fullName evidence="3">Fibrinogen C-terminal domain-containing protein</fullName>
    </recommendedName>
</protein>
<dbReference type="CDD" id="cd00087">
    <property type="entry name" value="FReD"/>
    <property type="match status" value="1"/>
</dbReference>
<dbReference type="EnsemblMetazoa" id="AALB016128-RA">
    <property type="protein sequence ID" value="AALB016128-PA"/>
    <property type="gene ID" value="AALB016128"/>
</dbReference>
<evidence type="ECO:0000259" key="3">
    <source>
        <dbReference type="PROSITE" id="PS51406"/>
    </source>
</evidence>
<dbReference type="Pfam" id="PF00147">
    <property type="entry name" value="Fibrinogen_C"/>
    <property type="match status" value="1"/>
</dbReference>
<dbReference type="KEGG" id="aali:118460283"/>
<dbReference type="AlphaFoldDB" id="A0A8W7K7Q3"/>
<evidence type="ECO:0000256" key="1">
    <source>
        <dbReference type="SAM" id="Coils"/>
    </source>
</evidence>
<reference evidence="4" key="2">
    <citation type="submission" date="2022-08" db="UniProtKB">
        <authorList>
            <consortium name="EnsemblMetazoa"/>
        </authorList>
    </citation>
    <scope>IDENTIFICATION</scope>
    <source>
        <strain evidence="4">STECLA/ALBI9_A</strain>
    </source>
</reference>
<dbReference type="InterPro" id="IPR050373">
    <property type="entry name" value="Fibrinogen_C-term_domain"/>
</dbReference>
<feature type="domain" description="Fibrinogen C-terminal" evidence="3">
    <location>
        <begin position="177"/>
        <end position="389"/>
    </location>
</feature>
<accession>A0A8W7K7Q3</accession>
<sequence>MKLSVCFLLICAFVYARAIDNSFDTAEGALGTVPVEAVLGYMLEMMLDKFDGMDRKLSELQIEQKELRKEMERNRLSQEDKFKEFVNDVDRNMSVLQNRSVIILEQQKSCANHDRLRERLFNYIAQQNASSYKTLEHTFLSIKSRNSDCITPTSSSPKIDSTTPTTLPKISTITPRRTELPTYASCKDAPANASGVYLIQVNNASLPFNVYCEMEKFEGGWIVIQHRFDGSVDFYQNWDQYRDGFGELDSEFWLGLEHIHQLTIARTHVLIVEVKDFSGNYGYARYNEFQIGSDREQYRLKSLGSYSGTAGDSLIDHKDRKFSTKDRDNDERSDYHLATIYEGGWWHNGGRSNLNGRYKNADRVKSNFWVSFQAGNRGLSFSRMMIREI</sequence>
<dbReference type="PROSITE" id="PS51406">
    <property type="entry name" value="FIBRINOGEN_C_2"/>
    <property type="match status" value="1"/>
</dbReference>
<evidence type="ECO:0000313" key="5">
    <source>
        <dbReference type="Proteomes" id="UP000069272"/>
    </source>
</evidence>
<dbReference type="InterPro" id="IPR014716">
    <property type="entry name" value="Fibrinogen_a/b/g_C_1"/>
</dbReference>
<proteinExistence type="predicted"/>
<feature type="chain" id="PRO_5036455739" description="Fibrinogen C-terminal domain-containing protein" evidence="2">
    <location>
        <begin position="19"/>
        <end position="389"/>
    </location>
</feature>
<feature type="coiled-coil region" evidence="1">
    <location>
        <begin position="50"/>
        <end position="77"/>
    </location>
</feature>
<name>A0A8W7K7Q3_ANOAL</name>
<dbReference type="Proteomes" id="UP000069272">
    <property type="component" value="Chromosome 2L"/>
</dbReference>
<feature type="signal peptide" evidence="2">
    <location>
        <begin position="1"/>
        <end position="18"/>
    </location>
</feature>
<dbReference type="NCBIfam" id="NF040941">
    <property type="entry name" value="GGGWT_bact"/>
    <property type="match status" value="1"/>
</dbReference>
<dbReference type="GO" id="GO:0005615">
    <property type="term" value="C:extracellular space"/>
    <property type="evidence" value="ECO:0007669"/>
    <property type="project" value="TreeGrafter"/>
</dbReference>
<dbReference type="RefSeq" id="XP_035780363.1">
    <property type="nucleotide sequence ID" value="XM_035924470.1"/>
</dbReference>
<dbReference type="SMART" id="SM00186">
    <property type="entry name" value="FBG"/>
    <property type="match status" value="1"/>
</dbReference>
<keyword evidence="1" id="KW-0175">Coiled coil</keyword>
<dbReference type="OrthoDB" id="6507675at2759"/>
<dbReference type="Gene3D" id="3.90.215.10">
    <property type="entry name" value="Gamma Fibrinogen, chain A, domain 1"/>
    <property type="match status" value="1"/>
</dbReference>
<organism evidence="4 5">
    <name type="scientific">Anopheles albimanus</name>
    <name type="common">New world malaria mosquito</name>
    <dbReference type="NCBI Taxonomy" id="7167"/>
    <lineage>
        <taxon>Eukaryota</taxon>
        <taxon>Metazoa</taxon>
        <taxon>Ecdysozoa</taxon>
        <taxon>Arthropoda</taxon>
        <taxon>Hexapoda</taxon>
        <taxon>Insecta</taxon>
        <taxon>Pterygota</taxon>
        <taxon>Neoptera</taxon>
        <taxon>Endopterygota</taxon>
        <taxon>Diptera</taxon>
        <taxon>Nematocera</taxon>
        <taxon>Culicoidea</taxon>
        <taxon>Culicidae</taxon>
        <taxon>Anophelinae</taxon>
        <taxon>Anopheles</taxon>
    </lineage>
</organism>